<dbReference type="PATRIC" id="fig|42253.5.peg.1063"/>
<dbReference type="STRING" id="42253.NITMOv2_1079"/>
<dbReference type="PANTHER" id="PTHR43648">
    <property type="entry name" value="ELECTRON TRANSFER FLAVOPROTEIN BETA SUBUNIT LYSINE METHYLTRANSFERASE"/>
    <property type="match status" value="1"/>
</dbReference>
<keyword evidence="2 3" id="KW-0808">Transferase</keyword>
<evidence type="ECO:0000313" key="4">
    <source>
        <dbReference type="Proteomes" id="UP000069205"/>
    </source>
</evidence>
<evidence type="ECO:0000313" key="3">
    <source>
        <dbReference type="EMBL" id="ALA57510.1"/>
    </source>
</evidence>
<proteinExistence type="predicted"/>
<keyword evidence="4" id="KW-1185">Reference proteome</keyword>
<dbReference type="Proteomes" id="UP000069205">
    <property type="component" value="Chromosome"/>
</dbReference>
<evidence type="ECO:0000256" key="1">
    <source>
        <dbReference type="ARBA" id="ARBA00022603"/>
    </source>
</evidence>
<dbReference type="CDD" id="cd02440">
    <property type="entry name" value="AdoMet_MTases"/>
    <property type="match status" value="1"/>
</dbReference>
<evidence type="ECO:0000256" key="2">
    <source>
        <dbReference type="ARBA" id="ARBA00022679"/>
    </source>
</evidence>
<organism evidence="3 4">
    <name type="scientific">Nitrospira moscoviensis</name>
    <dbReference type="NCBI Taxonomy" id="42253"/>
    <lineage>
        <taxon>Bacteria</taxon>
        <taxon>Pseudomonadati</taxon>
        <taxon>Nitrospirota</taxon>
        <taxon>Nitrospiria</taxon>
        <taxon>Nitrospirales</taxon>
        <taxon>Nitrospiraceae</taxon>
        <taxon>Nitrospira</taxon>
    </lineage>
</organism>
<dbReference type="SUPFAM" id="SSF53335">
    <property type="entry name" value="S-adenosyl-L-methionine-dependent methyltransferases"/>
    <property type="match status" value="1"/>
</dbReference>
<dbReference type="GO" id="GO:0005840">
    <property type="term" value="C:ribosome"/>
    <property type="evidence" value="ECO:0007669"/>
    <property type="project" value="UniProtKB-KW"/>
</dbReference>
<dbReference type="AlphaFoldDB" id="A0A0K2G996"/>
<protein>
    <submittedName>
        <fullName evidence="3">Ribosomal protein L11 methyltransferase</fullName>
        <ecNumber evidence="3">2.1.1.-</ecNumber>
    </submittedName>
</protein>
<dbReference type="InterPro" id="IPR050078">
    <property type="entry name" value="Ribosomal_L11_MeTrfase_PrmA"/>
</dbReference>
<keyword evidence="1 3" id="KW-0489">Methyltransferase</keyword>
<keyword evidence="3" id="KW-0689">Ribosomal protein</keyword>
<keyword evidence="3" id="KW-0687">Ribonucleoprotein</keyword>
<dbReference type="RefSeq" id="WP_053378840.1">
    <property type="nucleotide sequence ID" value="NZ_CP011801.1"/>
</dbReference>
<dbReference type="GO" id="GO:0008276">
    <property type="term" value="F:protein methyltransferase activity"/>
    <property type="evidence" value="ECO:0007669"/>
    <property type="project" value="TreeGrafter"/>
</dbReference>
<dbReference type="KEGG" id="nmv:NITMOv2_1079"/>
<gene>
    <name evidence="3" type="primary">prmA</name>
    <name evidence="3" type="ORF">NITMOv2_1079</name>
</gene>
<sequence>MTPHGWVDVSIKTEVDAGELLNLLDDPTVQGAWEEAGLVHLYWPSDAWSPECSVRLREILHRLDVAEPAIVVQPMAGQDWNEQWARSVKPLRIGRLVIRPSWEPVQLAPHEIELVLDPKQAFGTGHHATTRMLLEWLQDGIRGGETVLDVGAGSAILAMAAVKLGAASAVGVECDSVAVDCAREYVALNGLNDRIELVCGTLDGAARTLNVHIVLANLDRQTLLLLADDLAGYASAGARLMVSGVLLDQQADIIGRFTDLGLACSRRRECEEWAALEFIVPESCDGAEA</sequence>
<dbReference type="GO" id="GO:0032259">
    <property type="term" value="P:methylation"/>
    <property type="evidence" value="ECO:0007669"/>
    <property type="project" value="UniProtKB-KW"/>
</dbReference>
<dbReference type="EC" id="2.1.1.-" evidence="3"/>
<name>A0A0K2G996_NITMO</name>
<dbReference type="InterPro" id="IPR029063">
    <property type="entry name" value="SAM-dependent_MTases_sf"/>
</dbReference>
<dbReference type="EMBL" id="CP011801">
    <property type="protein sequence ID" value="ALA57510.1"/>
    <property type="molecule type" value="Genomic_DNA"/>
</dbReference>
<dbReference type="Gene3D" id="3.40.50.150">
    <property type="entry name" value="Vaccinia Virus protein VP39"/>
    <property type="match status" value="1"/>
</dbReference>
<dbReference type="Pfam" id="PF06325">
    <property type="entry name" value="PrmA"/>
    <property type="match status" value="1"/>
</dbReference>
<accession>A0A0K2G996</accession>
<reference evidence="3 4" key="1">
    <citation type="journal article" date="2015" name="Proc. Natl. Acad. Sci. U.S.A.">
        <title>Expanded metabolic versatility of ubiquitous nitrite-oxidizing bacteria from the genus Nitrospira.</title>
        <authorList>
            <person name="Koch H."/>
            <person name="Lucker S."/>
            <person name="Albertsen M."/>
            <person name="Kitzinger K."/>
            <person name="Herbold C."/>
            <person name="Spieck E."/>
            <person name="Nielsen P.H."/>
            <person name="Wagner M."/>
            <person name="Daims H."/>
        </authorList>
    </citation>
    <scope>NUCLEOTIDE SEQUENCE [LARGE SCALE GENOMIC DNA]</scope>
    <source>
        <strain evidence="3 4">NSP M-1</strain>
    </source>
</reference>
<dbReference type="PANTHER" id="PTHR43648:SF1">
    <property type="entry name" value="ELECTRON TRANSFER FLAVOPROTEIN BETA SUBUNIT LYSINE METHYLTRANSFERASE"/>
    <property type="match status" value="1"/>
</dbReference>